<dbReference type="PANTHER" id="PTHR45138">
    <property type="entry name" value="REGULATORY COMPONENTS OF SENSORY TRANSDUCTION SYSTEM"/>
    <property type="match status" value="1"/>
</dbReference>
<comment type="caution">
    <text evidence="3">Lacks conserved residue(s) required for the propagation of feature annotation.</text>
</comment>
<keyword evidence="6" id="KW-0808">Transferase</keyword>
<gene>
    <name evidence="6" type="ORF">QO033_17790</name>
</gene>
<dbReference type="SUPFAM" id="SSF52172">
    <property type="entry name" value="CheY-like"/>
    <property type="match status" value="2"/>
</dbReference>
<name>A0ABT7F4L4_9RHOB</name>
<dbReference type="RefSeq" id="WP_284482308.1">
    <property type="nucleotide sequence ID" value="NZ_JASNJD010000015.1"/>
</dbReference>
<dbReference type="InterPro" id="IPR011006">
    <property type="entry name" value="CheY-like_superfamily"/>
</dbReference>
<evidence type="ECO:0000313" key="7">
    <source>
        <dbReference type="Proteomes" id="UP001243757"/>
    </source>
</evidence>
<feature type="domain" description="Response regulatory" evidence="4">
    <location>
        <begin position="162"/>
        <end position="279"/>
    </location>
</feature>
<comment type="caution">
    <text evidence="6">The sequence shown here is derived from an EMBL/GenBank/DDBJ whole genome shotgun (WGS) entry which is preliminary data.</text>
</comment>
<evidence type="ECO:0000259" key="5">
    <source>
        <dbReference type="PROSITE" id="PS50887"/>
    </source>
</evidence>
<keyword evidence="7" id="KW-1185">Reference proteome</keyword>
<protein>
    <recommendedName>
        <fullName evidence="1">diguanylate cyclase</fullName>
        <ecNumber evidence="1">2.7.7.65</ecNumber>
    </recommendedName>
</protein>
<dbReference type="InterPro" id="IPR050469">
    <property type="entry name" value="Diguanylate_Cyclase"/>
</dbReference>
<dbReference type="Gene3D" id="3.40.50.2300">
    <property type="match status" value="1"/>
</dbReference>
<dbReference type="PROSITE" id="PS50887">
    <property type="entry name" value="GGDEF"/>
    <property type="match status" value="1"/>
</dbReference>
<keyword evidence="3" id="KW-0597">Phosphoprotein</keyword>
<dbReference type="InterPro" id="IPR000160">
    <property type="entry name" value="GGDEF_dom"/>
</dbReference>
<dbReference type="InterPro" id="IPR029787">
    <property type="entry name" value="Nucleotide_cyclase"/>
</dbReference>
<feature type="modified residue" description="4-aspartylphosphate" evidence="3">
    <location>
        <position position="211"/>
    </location>
</feature>
<evidence type="ECO:0000256" key="2">
    <source>
        <dbReference type="ARBA" id="ARBA00034247"/>
    </source>
</evidence>
<dbReference type="SMART" id="SM00267">
    <property type="entry name" value="GGDEF"/>
    <property type="match status" value="1"/>
</dbReference>
<dbReference type="CDD" id="cd01949">
    <property type="entry name" value="GGDEF"/>
    <property type="match status" value="1"/>
</dbReference>
<dbReference type="EMBL" id="JASNJD010000015">
    <property type="protein sequence ID" value="MDK3019536.1"/>
    <property type="molecule type" value="Genomic_DNA"/>
</dbReference>
<dbReference type="SMART" id="SM00448">
    <property type="entry name" value="REC"/>
    <property type="match status" value="2"/>
</dbReference>
<dbReference type="PROSITE" id="PS50110">
    <property type="entry name" value="RESPONSE_REGULATORY"/>
    <property type="match status" value="2"/>
</dbReference>
<evidence type="ECO:0000256" key="1">
    <source>
        <dbReference type="ARBA" id="ARBA00012528"/>
    </source>
</evidence>
<dbReference type="Proteomes" id="UP001243757">
    <property type="component" value="Unassembled WGS sequence"/>
</dbReference>
<dbReference type="InterPro" id="IPR043128">
    <property type="entry name" value="Rev_trsase/Diguanyl_cyclase"/>
</dbReference>
<dbReference type="Gene3D" id="3.30.70.270">
    <property type="match status" value="1"/>
</dbReference>
<dbReference type="Pfam" id="PF00990">
    <property type="entry name" value="GGDEF"/>
    <property type="match status" value="1"/>
</dbReference>
<dbReference type="NCBIfam" id="TIGR00254">
    <property type="entry name" value="GGDEF"/>
    <property type="match status" value="1"/>
</dbReference>
<feature type="domain" description="Response regulatory" evidence="4">
    <location>
        <begin position="4"/>
        <end position="120"/>
    </location>
</feature>
<evidence type="ECO:0000259" key="4">
    <source>
        <dbReference type="PROSITE" id="PS50110"/>
    </source>
</evidence>
<dbReference type="PANTHER" id="PTHR45138:SF9">
    <property type="entry name" value="DIGUANYLATE CYCLASE DGCM-RELATED"/>
    <property type="match status" value="1"/>
</dbReference>
<reference evidence="6 7" key="1">
    <citation type="submission" date="2023-05" db="EMBL/GenBank/DDBJ databases">
        <title>Pseudodonghicola sp. nov.</title>
        <authorList>
            <person name="Huang J."/>
        </authorList>
    </citation>
    <scope>NUCLEOTIDE SEQUENCE [LARGE SCALE GENOMIC DNA]</scope>
    <source>
        <strain evidence="6 7">IC7</strain>
    </source>
</reference>
<keyword evidence="6" id="KW-0548">Nucleotidyltransferase</keyword>
<dbReference type="GO" id="GO:0052621">
    <property type="term" value="F:diguanylate cyclase activity"/>
    <property type="evidence" value="ECO:0007669"/>
    <property type="project" value="UniProtKB-EC"/>
</dbReference>
<sequence>MQGTILILDGVSTTRIMLKVQLSAAWYRVVQASRLAGILHLVRKVRPDLIITSMSLPDGDATRLRQLLQPDPLLAAIPIIAVVGQNDRPAKLRALQAGMDEALFQPLDDRLLQARIRSLIRSHFTSEDLTLATPAVTIRGYNPSGMADPAPAYIAQPQDHDQVVLLADQTATAAGWRRALERELPYRMRAMSFGDLDRFPVRPGPDAAVVDLSGPARDAGLRLLADLRARGATRDTAVIAVPPAGDLPLAAEALDRGAHDVLTDGFDAEELALRLDAQIRRKAMADRLRATLRDELQAALRDPMTGLFNRRYAMPRLAEIARAAADRGEGFAVMLADLDEFKRVNDRWGHPAGDAVLVETAHRLREALDDSALIARMGGEEFLIALPRCTAETAARTADFLRRSLSDTPMQVMGVEEPIHISASIGVAPGHPAQVSGPDPALALSRLIRRADRALYAAKRDGRNRVTLAQTAPA</sequence>
<dbReference type="InterPro" id="IPR001789">
    <property type="entry name" value="Sig_transdc_resp-reg_receiver"/>
</dbReference>
<organism evidence="6 7">
    <name type="scientific">Pseudodonghicola flavimaris</name>
    <dbReference type="NCBI Taxonomy" id="3050036"/>
    <lineage>
        <taxon>Bacteria</taxon>
        <taxon>Pseudomonadati</taxon>
        <taxon>Pseudomonadota</taxon>
        <taxon>Alphaproteobacteria</taxon>
        <taxon>Rhodobacterales</taxon>
        <taxon>Paracoccaceae</taxon>
        <taxon>Pseudodonghicola</taxon>
    </lineage>
</organism>
<feature type="domain" description="GGDEF" evidence="5">
    <location>
        <begin position="329"/>
        <end position="471"/>
    </location>
</feature>
<dbReference type="SUPFAM" id="SSF55073">
    <property type="entry name" value="Nucleotide cyclase"/>
    <property type="match status" value="1"/>
</dbReference>
<evidence type="ECO:0000313" key="6">
    <source>
        <dbReference type="EMBL" id="MDK3019536.1"/>
    </source>
</evidence>
<evidence type="ECO:0000256" key="3">
    <source>
        <dbReference type="PROSITE-ProRule" id="PRU00169"/>
    </source>
</evidence>
<accession>A0ABT7F4L4</accession>
<proteinExistence type="predicted"/>
<dbReference type="EC" id="2.7.7.65" evidence="1"/>
<dbReference type="Pfam" id="PF00072">
    <property type="entry name" value="Response_reg"/>
    <property type="match status" value="1"/>
</dbReference>
<comment type="catalytic activity">
    <reaction evidence="2">
        <text>2 GTP = 3',3'-c-di-GMP + 2 diphosphate</text>
        <dbReference type="Rhea" id="RHEA:24898"/>
        <dbReference type="ChEBI" id="CHEBI:33019"/>
        <dbReference type="ChEBI" id="CHEBI:37565"/>
        <dbReference type="ChEBI" id="CHEBI:58805"/>
        <dbReference type="EC" id="2.7.7.65"/>
    </reaction>
</comment>